<organism evidence="1 2">
    <name type="scientific">Paraphotobacterium marinum</name>
    <dbReference type="NCBI Taxonomy" id="1755811"/>
    <lineage>
        <taxon>Bacteria</taxon>
        <taxon>Pseudomonadati</taxon>
        <taxon>Pseudomonadota</taxon>
        <taxon>Gammaproteobacteria</taxon>
        <taxon>Vibrionales</taxon>
        <taxon>Vibrionaceae</taxon>
        <taxon>Paraphotobacterium</taxon>
    </lineage>
</organism>
<name>A0A220VHB0_9GAMM</name>
<gene>
    <name evidence="1" type="ORF">CF386_11630</name>
</gene>
<dbReference type="KEGG" id="pmai:CF386_11630"/>
<evidence type="ECO:0000313" key="1">
    <source>
        <dbReference type="EMBL" id="ASK79691.1"/>
    </source>
</evidence>
<dbReference type="Proteomes" id="UP000242175">
    <property type="component" value="Chromosome small"/>
</dbReference>
<dbReference type="RefSeq" id="WP_089074599.1">
    <property type="nucleotide sequence ID" value="NZ_CBCSAM010000003.1"/>
</dbReference>
<evidence type="ECO:0000313" key="2">
    <source>
        <dbReference type="Proteomes" id="UP000242175"/>
    </source>
</evidence>
<dbReference type="OrthoDB" id="5816778at2"/>
<dbReference type="EMBL" id="CP022356">
    <property type="protein sequence ID" value="ASK79691.1"/>
    <property type="molecule type" value="Genomic_DNA"/>
</dbReference>
<keyword evidence="2" id="KW-1185">Reference proteome</keyword>
<reference evidence="1 2" key="1">
    <citation type="journal article" date="2016" name="Int. J. Syst. Evol. Microbiol.">
        <title>Paraphotobacterium marinum gen. nov., sp. nov., a member of the family Vibrionaceae, isolated from surface seawater.</title>
        <authorList>
            <person name="Huang Z."/>
            <person name="Dong C."/>
            <person name="Shao Z."/>
        </authorList>
    </citation>
    <scope>NUCLEOTIDE SEQUENCE [LARGE SCALE GENOMIC DNA]</scope>
    <source>
        <strain evidence="1 2">NSCS20N07D</strain>
    </source>
</reference>
<proteinExistence type="predicted"/>
<accession>A0A220VHB0</accession>
<dbReference type="AlphaFoldDB" id="A0A220VHB0"/>
<sequence>MTIAKNILDQEVKKYAEKNGVINTLEWIYSNQHFSKFKKVQWGNHYYDGLEFCDGSIIAIKPDHFNSLEIVAI</sequence>
<protein>
    <submittedName>
        <fullName evidence="1">Uncharacterized protein</fullName>
    </submittedName>
</protein>